<dbReference type="Gene3D" id="1.10.3210.10">
    <property type="entry name" value="Hypothetical protein af1432"/>
    <property type="match status" value="1"/>
</dbReference>
<evidence type="ECO:0000313" key="3">
    <source>
        <dbReference type="Proteomes" id="UP000005017"/>
    </source>
</evidence>
<dbReference type="GO" id="GO:0006203">
    <property type="term" value="P:dGTP catabolic process"/>
    <property type="evidence" value="ECO:0007669"/>
    <property type="project" value="TreeGrafter"/>
</dbReference>
<dbReference type="InterPro" id="IPR003607">
    <property type="entry name" value="HD/PDEase_dom"/>
</dbReference>
<feature type="domain" description="HD" evidence="1">
    <location>
        <begin position="58"/>
        <end position="175"/>
    </location>
</feature>
<gene>
    <name evidence="2" type="ORF">HMPREF9013_1453</name>
</gene>
<sequence length="407" mass="47971">MFHKTNEVKVLRDPIHGYIHVEYQVIWDVINNRWFQRLRRIRQLGGASVVYHTAEHTRFSHSLGVYELVRRMVTEIPDLDQSLNQREKMIAMLAGLLHDIGHGPYSHALEAITNENHELFTCRIIEEETEITEILNHASKGLAKEVADVIRHKSQNPLLSQLISSQLDADRMDYLLRDAYFTGTKYGEFDLERILRVIRVHDDRQLVIKESGVYAVENYIMARYHMYWQVYYHPVARSFESILHSLFRRLKDIPIQGEKVEVMKPILQGRRLALEEYFRLDEYAFSYAFGQWVDHPDPIVADLCRRLRDRDLFDYVDYSGVQQEMIVKVLKEKGFDKKYYLTKDLVNQKPYQPYTKNEQGAIWVRLKSGDTKELESASVIVDGLTHGKDNNDNKIFFPKEVRFESKD</sequence>
<evidence type="ECO:0000313" key="2">
    <source>
        <dbReference type="EMBL" id="EFC06507.1"/>
    </source>
</evidence>
<comment type="caution">
    <text evidence="2">The sequence shown here is derived from an EMBL/GenBank/DDBJ whole genome shotgun (WGS) entry which is preliminary data.</text>
</comment>
<name>D2MLU8_9FIRM</name>
<protein>
    <submittedName>
        <fullName evidence="2">HD domain protein</fullName>
    </submittedName>
</protein>
<dbReference type="InterPro" id="IPR050135">
    <property type="entry name" value="dGTPase-like"/>
</dbReference>
<reference evidence="3" key="1">
    <citation type="submission" date="2009-12" db="EMBL/GenBank/DDBJ databases">
        <title>Sequence of Clostridiales genomosp. BVAB3 str. UPII9-5.</title>
        <authorList>
            <person name="Madupu R."/>
            <person name="Durkin A.S."/>
            <person name="Torralba M."/>
            <person name="Methe B."/>
            <person name="Sutton G.G."/>
            <person name="Strausberg R.L."/>
            <person name="Nelson K.E."/>
        </authorList>
    </citation>
    <scope>NUCLEOTIDE SEQUENCE [LARGE SCALE GENOMIC DNA]</scope>
    <source>
        <strain evidence="3">W1219</strain>
    </source>
</reference>
<dbReference type="Proteomes" id="UP000005017">
    <property type="component" value="Unassembled WGS sequence"/>
</dbReference>
<dbReference type="Pfam" id="PF01966">
    <property type="entry name" value="HD"/>
    <property type="match status" value="1"/>
</dbReference>
<dbReference type="STRING" id="679192.HMPREF9013_1453"/>
<dbReference type="GO" id="GO:0008832">
    <property type="term" value="F:dGTPase activity"/>
    <property type="evidence" value="ECO:0007669"/>
    <property type="project" value="TreeGrafter"/>
</dbReference>
<dbReference type="InterPro" id="IPR006674">
    <property type="entry name" value="HD_domain"/>
</dbReference>
<dbReference type="PROSITE" id="PS51831">
    <property type="entry name" value="HD"/>
    <property type="match status" value="1"/>
</dbReference>
<dbReference type="CDD" id="cd00077">
    <property type="entry name" value="HDc"/>
    <property type="match status" value="1"/>
</dbReference>
<organism evidence="2 3">
    <name type="scientific">Bulleidia extructa W1219</name>
    <dbReference type="NCBI Taxonomy" id="679192"/>
    <lineage>
        <taxon>Bacteria</taxon>
        <taxon>Bacillati</taxon>
        <taxon>Bacillota</taxon>
        <taxon>Erysipelotrichia</taxon>
        <taxon>Erysipelotrichales</taxon>
        <taxon>Erysipelotrichaceae</taxon>
        <taxon>Bulleidia</taxon>
    </lineage>
</organism>
<accession>D2MLU8</accession>
<dbReference type="InterPro" id="IPR045509">
    <property type="entry name" value="HD_assoc_2"/>
</dbReference>
<dbReference type="SUPFAM" id="SSF109604">
    <property type="entry name" value="HD-domain/PDEase-like"/>
    <property type="match status" value="1"/>
</dbReference>
<keyword evidence="3" id="KW-1185">Reference proteome</keyword>
<dbReference type="EMBL" id="ADFR01000001">
    <property type="protein sequence ID" value="EFC06507.1"/>
    <property type="molecule type" value="Genomic_DNA"/>
</dbReference>
<dbReference type="PANTHER" id="PTHR11373">
    <property type="entry name" value="DEOXYNUCLEOSIDE TRIPHOSPHATE TRIPHOSPHOHYDROLASE"/>
    <property type="match status" value="1"/>
</dbReference>
<proteinExistence type="predicted"/>
<dbReference type="SMART" id="SM00471">
    <property type="entry name" value="HDc"/>
    <property type="match status" value="1"/>
</dbReference>
<dbReference type="eggNOG" id="COG1078">
    <property type="taxonomic scope" value="Bacteria"/>
</dbReference>
<dbReference type="PANTHER" id="PTHR11373:SF4">
    <property type="entry name" value="DEOXYNUCLEOSIDE TRIPHOSPHATE TRIPHOSPHOHYDROLASE SAMHD1"/>
    <property type="match status" value="1"/>
</dbReference>
<dbReference type="AlphaFoldDB" id="D2MLU8"/>
<evidence type="ECO:0000259" key="1">
    <source>
        <dbReference type="PROSITE" id="PS51831"/>
    </source>
</evidence>
<dbReference type="Pfam" id="PF19276">
    <property type="entry name" value="HD_assoc_2"/>
    <property type="match status" value="1"/>
</dbReference>